<dbReference type="Gene3D" id="3.40.30.10">
    <property type="entry name" value="Glutaredoxin"/>
    <property type="match status" value="1"/>
</dbReference>
<evidence type="ECO:0000256" key="10">
    <source>
        <dbReference type="ARBA" id="ARBA00038489"/>
    </source>
</evidence>
<dbReference type="InterPro" id="IPR050924">
    <property type="entry name" value="Peroxiredoxin_BCP/PrxQ"/>
</dbReference>
<sequence length="148" mass="15888">MVLAVGTTAPNFSVKDTIGKTVTLSEYLGKTVVLYFYPKDDTPGCTKEACSFRDSYADYEGKDLIVFGVSTDDQASHQQFTEKFNLPFPLLADVGGAITKAYDVDGGGYAKRITYVIDATGKVSHVFGADTKINTETHAQDILAAIAA</sequence>
<keyword evidence="8" id="KW-0676">Redox-active center</keyword>
<evidence type="ECO:0000256" key="13">
    <source>
        <dbReference type="PIRSR" id="PIRSR000239-1"/>
    </source>
</evidence>
<keyword evidence="6" id="KW-0560">Oxidoreductase</keyword>
<evidence type="ECO:0000256" key="1">
    <source>
        <dbReference type="ARBA" id="ARBA00003330"/>
    </source>
</evidence>
<evidence type="ECO:0000256" key="8">
    <source>
        <dbReference type="ARBA" id="ARBA00023284"/>
    </source>
</evidence>
<comment type="subunit">
    <text evidence="2">Monomer.</text>
</comment>
<dbReference type="GO" id="GO:0005737">
    <property type="term" value="C:cytoplasm"/>
    <property type="evidence" value="ECO:0007669"/>
    <property type="project" value="TreeGrafter"/>
</dbReference>
<comment type="similarity">
    <text evidence="10">Belongs to the peroxiredoxin family. BCP/PrxQ subfamily.</text>
</comment>
<keyword evidence="7" id="KW-1015">Disulfide bond</keyword>
<dbReference type="PIRSF" id="PIRSF000239">
    <property type="entry name" value="AHPC"/>
    <property type="match status" value="1"/>
</dbReference>
<dbReference type="SUPFAM" id="SSF52833">
    <property type="entry name" value="Thioredoxin-like"/>
    <property type="match status" value="1"/>
</dbReference>
<dbReference type="Pfam" id="PF00578">
    <property type="entry name" value="AhpC-TSA"/>
    <property type="match status" value="1"/>
</dbReference>
<protein>
    <recommendedName>
        <fullName evidence="3">thioredoxin-dependent peroxiredoxin</fullName>
        <ecNumber evidence="3">1.11.1.24</ecNumber>
    </recommendedName>
    <alternativeName>
        <fullName evidence="11">Bacterioferritin comigratory protein</fullName>
    </alternativeName>
    <alternativeName>
        <fullName evidence="9">Thioredoxin peroxidase</fullName>
    </alternativeName>
</protein>
<feature type="domain" description="Thioredoxin" evidence="14">
    <location>
        <begin position="3"/>
        <end position="148"/>
    </location>
</feature>
<dbReference type="STRING" id="1497020.DO97_19700"/>
<evidence type="ECO:0000256" key="7">
    <source>
        <dbReference type="ARBA" id="ARBA00023157"/>
    </source>
</evidence>
<dbReference type="PROSITE" id="PS51352">
    <property type="entry name" value="THIOREDOXIN_2"/>
    <property type="match status" value="1"/>
</dbReference>
<comment type="catalytic activity">
    <reaction evidence="12">
        <text>a hydroperoxide + [thioredoxin]-dithiol = an alcohol + [thioredoxin]-disulfide + H2O</text>
        <dbReference type="Rhea" id="RHEA:62620"/>
        <dbReference type="Rhea" id="RHEA-COMP:10698"/>
        <dbReference type="Rhea" id="RHEA-COMP:10700"/>
        <dbReference type="ChEBI" id="CHEBI:15377"/>
        <dbReference type="ChEBI" id="CHEBI:29950"/>
        <dbReference type="ChEBI" id="CHEBI:30879"/>
        <dbReference type="ChEBI" id="CHEBI:35924"/>
        <dbReference type="ChEBI" id="CHEBI:50058"/>
        <dbReference type="EC" id="1.11.1.24"/>
    </reaction>
</comment>
<feature type="active site" description="Cysteine sulfenic acid (-SOH) intermediate; for peroxidase activity" evidence="13">
    <location>
        <position position="45"/>
    </location>
</feature>
<evidence type="ECO:0000256" key="2">
    <source>
        <dbReference type="ARBA" id="ARBA00011245"/>
    </source>
</evidence>
<dbReference type="GO" id="GO:0045454">
    <property type="term" value="P:cell redox homeostasis"/>
    <property type="evidence" value="ECO:0007669"/>
    <property type="project" value="TreeGrafter"/>
</dbReference>
<evidence type="ECO:0000256" key="3">
    <source>
        <dbReference type="ARBA" id="ARBA00013017"/>
    </source>
</evidence>
<keyword evidence="16" id="KW-1185">Reference proteome</keyword>
<comment type="function">
    <text evidence="1">Thiol-specific peroxidase that catalyzes the reduction of hydrogen peroxide and organic hydroperoxides to water and alcohols, respectively. Plays a role in cell protection against oxidative stress by detoxifying peroxides and as sensor of hydrogen peroxide-mediated signaling events.</text>
</comment>
<dbReference type="GO" id="GO:0034599">
    <property type="term" value="P:cellular response to oxidative stress"/>
    <property type="evidence" value="ECO:0007669"/>
    <property type="project" value="TreeGrafter"/>
</dbReference>
<dbReference type="OrthoDB" id="9801080at2"/>
<dbReference type="EMBL" id="JJML01000077">
    <property type="protein sequence ID" value="KGF71432.1"/>
    <property type="molecule type" value="Genomic_DNA"/>
</dbReference>
<dbReference type="AlphaFoldDB" id="A0A098THH8"/>
<dbReference type="Proteomes" id="UP000030170">
    <property type="component" value="Unassembled WGS sequence"/>
</dbReference>
<gene>
    <name evidence="15" type="ORF">DO97_19700</name>
</gene>
<dbReference type="EC" id="1.11.1.24" evidence="3"/>
<evidence type="ECO:0000256" key="9">
    <source>
        <dbReference type="ARBA" id="ARBA00032824"/>
    </source>
</evidence>
<dbReference type="CDD" id="cd03017">
    <property type="entry name" value="PRX_BCP"/>
    <property type="match status" value="1"/>
</dbReference>
<evidence type="ECO:0000259" key="14">
    <source>
        <dbReference type="PROSITE" id="PS51352"/>
    </source>
</evidence>
<name>A0A098THH8_9CYAN</name>
<dbReference type="RefSeq" id="WP_036536823.1">
    <property type="nucleotide sequence ID" value="NZ_JJML01000077.1"/>
</dbReference>
<dbReference type="FunFam" id="3.40.30.10:FF:000007">
    <property type="entry name" value="Thioredoxin-dependent thiol peroxidase"/>
    <property type="match status" value="1"/>
</dbReference>
<evidence type="ECO:0000256" key="12">
    <source>
        <dbReference type="ARBA" id="ARBA00049091"/>
    </source>
</evidence>
<dbReference type="PANTHER" id="PTHR42801:SF4">
    <property type="entry name" value="AHPC_TSA FAMILY PROTEIN"/>
    <property type="match status" value="1"/>
</dbReference>
<dbReference type="PANTHER" id="PTHR42801">
    <property type="entry name" value="THIOREDOXIN-DEPENDENT PEROXIDE REDUCTASE"/>
    <property type="match status" value="1"/>
</dbReference>
<evidence type="ECO:0000313" key="16">
    <source>
        <dbReference type="Proteomes" id="UP000030170"/>
    </source>
</evidence>
<dbReference type="InterPro" id="IPR000866">
    <property type="entry name" value="AhpC/TSA"/>
</dbReference>
<dbReference type="InterPro" id="IPR036249">
    <property type="entry name" value="Thioredoxin-like_sf"/>
</dbReference>
<evidence type="ECO:0000256" key="4">
    <source>
        <dbReference type="ARBA" id="ARBA00022559"/>
    </source>
</evidence>
<keyword evidence="5" id="KW-0049">Antioxidant</keyword>
<accession>A0A098THH8</accession>
<dbReference type="InterPro" id="IPR024706">
    <property type="entry name" value="Peroxiredoxin_AhpC-typ"/>
</dbReference>
<dbReference type="GO" id="GO:0008379">
    <property type="term" value="F:thioredoxin peroxidase activity"/>
    <property type="evidence" value="ECO:0007669"/>
    <property type="project" value="TreeGrafter"/>
</dbReference>
<comment type="caution">
    <text evidence="15">The sequence shown here is derived from an EMBL/GenBank/DDBJ whole genome shotgun (WGS) entry which is preliminary data.</text>
</comment>
<evidence type="ECO:0000256" key="6">
    <source>
        <dbReference type="ARBA" id="ARBA00023002"/>
    </source>
</evidence>
<evidence type="ECO:0000313" key="15">
    <source>
        <dbReference type="EMBL" id="KGF71432.1"/>
    </source>
</evidence>
<evidence type="ECO:0000256" key="11">
    <source>
        <dbReference type="ARBA" id="ARBA00041373"/>
    </source>
</evidence>
<reference evidence="15 16" key="1">
    <citation type="journal article" date="2014" name="Mol. Ecol.">
        <title>Evolution of Synechococcus.</title>
        <authorList>
            <person name="Dvorak P."/>
            <person name="Casamatta D."/>
            <person name="Hasler P."/>
            <person name="Poulickova A."/>
            <person name="Ondrej V."/>
            <person name="Sanges R."/>
        </authorList>
    </citation>
    <scope>NUCLEOTIDE SEQUENCE [LARGE SCALE GENOMIC DNA]</scope>
    <source>
        <strain evidence="15 16">CAUP A 1101</strain>
    </source>
</reference>
<proteinExistence type="inferred from homology"/>
<organism evidence="15 16">
    <name type="scientific">Neosynechococcus sphagnicola sy1</name>
    <dbReference type="NCBI Taxonomy" id="1497020"/>
    <lineage>
        <taxon>Bacteria</taxon>
        <taxon>Bacillati</taxon>
        <taxon>Cyanobacteriota</taxon>
        <taxon>Cyanophyceae</taxon>
        <taxon>Neosynechococcales</taxon>
        <taxon>Neosynechococcaceae</taxon>
        <taxon>Neosynechococcus</taxon>
    </lineage>
</organism>
<dbReference type="InterPro" id="IPR013766">
    <property type="entry name" value="Thioredoxin_domain"/>
</dbReference>
<keyword evidence="4" id="KW-0575">Peroxidase</keyword>
<evidence type="ECO:0000256" key="5">
    <source>
        <dbReference type="ARBA" id="ARBA00022862"/>
    </source>
</evidence>